<dbReference type="PROSITE" id="PS50878">
    <property type="entry name" value="RT_POL"/>
    <property type="match status" value="1"/>
</dbReference>
<dbReference type="AlphaFoldDB" id="A0AAN8HK15"/>
<organism evidence="3 4">
    <name type="scientific">Champsocephalus gunnari</name>
    <name type="common">Mackerel icefish</name>
    <dbReference type="NCBI Taxonomy" id="52237"/>
    <lineage>
        <taxon>Eukaryota</taxon>
        <taxon>Metazoa</taxon>
        <taxon>Chordata</taxon>
        <taxon>Craniata</taxon>
        <taxon>Vertebrata</taxon>
        <taxon>Euteleostomi</taxon>
        <taxon>Actinopterygii</taxon>
        <taxon>Neopterygii</taxon>
        <taxon>Teleostei</taxon>
        <taxon>Neoteleostei</taxon>
        <taxon>Acanthomorphata</taxon>
        <taxon>Eupercaria</taxon>
        <taxon>Perciformes</taxon>
        <taxon>Notothenioidei</taxon>
        <taxon>Channichthyidae</taxon>
        <taxon>Champsocephalus</taxon>
    </lineage>
</organism>
<evidence type="ECO:0000259" key="2">
    <source>
        <dbReference type="PROSITE" id="PS50878"/>
    </source>
</evidence>
<evidence type="ECO:0000313" key="4">
    <source>
        <dbReference type="Proteomes" id="UP001331515"/>
    </source>
</evidence>
<keyword evidence="1" id="KW-1133">Transmembrane helix</keyword>
<evidence type="ECO:0000256" key="1">
    <source>
        <dbReference type="SAM" id="Phobius"/>
    </source>
</evidence>
<sequence length="508" mass="56481">MPTVLVKATLHTVLPTIVDINSSLLTGIYPTSFKTASVTPILKKPGLDPTDLNNYRPISNLPFLSKILERAVADQLHHHMSNHELYEPFQSAYRTHHSTETALIKITNDLLIAADSGSITTLILLDLSAAFDTISHNILLTRLSELLGLTDSVLSLFHSYLSDRTQFVTHAACSSPCASVNHGVPQGSVFGPLLFTIYILPIGDIIRSHGLCFHSYADETQLYISTKPSAHLPPQSLINCLHKIKTWMTTNLLKLNSDTTELMVVAPKALLGKVGDLLLNIDGSIISPSPQVRNLGVVLDSTLSFQNHIKSVSKSAFFHLRNISRLRPSLSDSVAEKLIHCFITSHLDYSNGLLSGVPSKTLNRLQYIQNSAARVLTRTKSWEHITPTLFNLHWLPVKSRITYKLLLLTYKSLHALSPQYLTNLLHPYILSRTLRSSDSSLLSIPHSHLRTFGDRAFSVAAPTLWNSLPAEIRNAPSLNIFKSTLKTHLICPLFYVYVFYVLSLYVSL</sequence>
<gene>
    <name evidence="3" type="ORF">CgunFtcFv8_003341</name>
</gene>
<keyword evidence="1" id="KW-0472">Membrane</keyword>
<dbReference type="Pfam" id="PF00078">
    <property type="entry name" value="RVT_1"/>
    <property type="match status" value="1"/>
</dbReference>
<dbReference type="SUPFAM" id="SSF56672">
    <property type="entry name" value="DNA/RNA polymerases"/>
    <property type="match status" value="1"/>
</dbReference>
<dbReference type="Proteomes" id="UP001331515">
    <property type="component" value="Unassembled WGS sequence"/>
</dbReference>
<keyword evidence="1" id="KW-0812">Transmembrane</keyword>
<dbReference type="InterPro" id="IPR043502">
    <property type="entry name" value="DNA/RNA_pol_sf"/>
</dbReference>
<dbReference type="EMBL" id="JAURVH010001525">
    <property type="protein sequence ID" value="KAK5918591.1"/>
    <property type="molecule type" value="Genomic_DNA"/>
</dbReference>
<name>A0AAN8HK15_CHAGU</name>
<dbReference type="CDD" id="cd01650">
    <property type="entry name" value="RT_nLTR_like"/>
    <property type="match status" value="1"/>
</dbReference>
<evidence type="ECO:0000313" key="3">
    <source>
        <dbReference type="EMBL" id="KAK5918591.1"/>
    </source>
</evidence>
<proteinExistence type="predicted"/>
<keyword evidence="4" id="KW-1185">Reference proteome</keyword>
<comment type="caution">
    <text evidence="3">The sequence shown here is derived from an EMBL/GenBank/DDBJ whole genome shotgun (WGS) entry which is preliminary data.</text>
</comment>
<dbReference type="PANTHER" id="PTHR33332">
    <property type="entry name" value="REVERSE TRANSCRIPTASE DOMAIN-CONTAINING PROTEIN"/>
    <property type="match status" value="1"/>
</dbReference>
<accession>A0AAN8HK15</accession>
<protein>
    <recommendedName>
        <fullName evidence="2">Reverse transcriptase domain-containing protein</fullName>
    </recommendedName>
</protein>
<feature type="transmembrane region" description="Helical" evidence="1">
    <location>
        <begin position="487"/>
        <end position="506"/>
    </location>
</feature>
<dbReference type="InterPro" id="IPR000477">
    <property type="entry name" value="RT_dom"/>
</dbReference>
<reference evidence="3 4" key="1">
    <citation type="journal article" date="2023" name="Mol. Biol. Evol.">
        <title>Genomics of Secondarily Temperate Adaptation in the Only Non-Antarctic Icefish.</title>
        <authorList>
            <person name="Rivera-Colon A.G."/>
            <person name="Rayamajhi N."/>
            <person name="Minhas B.F."/>
            <person name="Madrigal G."/>
            <person name="Bilyk K.T."/>
            <person name="Yoon V."/>
            <person name="Hune M."/>
            <person name="Gregory S."/>
            <person name="Cheng C.H.C."/>
            <person name="Catchen J.M."/>
        </authorList>
    </citation>
    <scope>NUCLEOTIDE SEQUENCE [LARGE SCALE GENOMIC DNA]</scope>
    <source>
        <tissue evidence="3">White muscle</tissue>
    </source>
</reference>
<feature type="domain" description="Reverse transcriptase" evidence="2">
    <location>
        <begin position="22"/>
        <end position="299"/>
    </location>
</feature>